<evidence type="ECO:0000259" key="4">
    <source>
        <dbReference type="Pfam" id="PF01433"/>
    </source>
</evidence>
<feature type="domain" description="Peptidase M1 membrane alanine aminopeptidase" evidence="4">
    <location>
        <begin position="301"/>
        <end position="472"/>
    </location>
</feature>
<keyword evidence="7" id="KW-1185">Reference proteome</keyword>
<feature type="transmembrane region" description="Helical" evidence="3">
    <location>
        <begin position="7"/>
        <end position="30"/>
    </location>
</feature>
<evidence type="ECO:0008006" key="8">
    <source>
        <dbReference type="Google" id="ProtNLM"/>
    </source>
</evidence>
<feature type="binding site" evidence="2">
    <location>
        <position position="344"/>
    </location>
    <ligand>
        <name>Zn(2+)</name>
        <dbReference type="ChEBI" id="CHEBI:29105"/>
        <note>catalytic</note>
    </ligand>
</feature>
<dbReference type="EMBL" id="JAFBEB010000001">
    <property type="protein sequence ID" value="MBM7588546.1"/>
    <property type="molecule type" value="Genomic_DNA"/>
</dbReference>
<keyword evidence="2" id="KW-0479">Metal-binding</keyword>
<dbReference type="Proteomes" id="UP000717624">
    <property type="component" value="Unassembled WGS sequence"/>
</dbReference>
<proteinExistence type="predicted"/>
<dbReference type="InterPro" id="IPR027268">
    <property type="entry name" value="Peptidase_M4/M1_CTD_sf"/>
</dbReference>
<name>A0A938XY19_9BACL</name>
<evidence type="ECO:0000313" key="6">
    <source>
        <dbReference type="EMBL" id="MBM7588546.1"/>
    </source>
</evidence>
<dbReference type="Pfam" id="PF01433">
    <property type="entry name" value="Peptidase_M1"/>
    <property type="match status" value="1"/>
</dbReference>
<dbReference type="SUPFAM" id="SSF55383">
    <property type="entry name" value="Copper amine oxidase, domain N"/>
    <property type="match status" value="1"/>
</dbReference>
<dbReference type="InterPro" id="IPR034015">
    <property type="entry name" value="M1_LTA4H"/>
</dbReference>
<feature type="domain" description="Copper amine oxidase-like N-terminal" evidence="5">
    <location>
        <begin position="504"/>
        <end position="610"/>
    </location>
</feature>
<dbReference type="Gene3D" id="1.10.390.10">
    <property type="entry name" value="Neutral Protease Domain 2"/>
    <property type="match status" value="1"/>
</dbReference>
<evidence type="ECO:0000259" key="5">
    <source>
        <dbReference type="Pfam" id="PF07833"/>
    </source>
</evidence>
<dbReference type="GO" id="GO:0008237">
    <property type="term" value="F:metallopeptidase activity"/>
    <property type="evidence" value="ECO:0007669"/>
    <property type="project" value="InterPro"/>
</dbReference>
<dbReference type="Pfam" id="PF07833">
    <property type="entry name" value="Cu_amine_oxidN1"/>
    <property type="match status" value="1"/>
</dbReference>
<keyword evidence="3" id="KW-0812">Transmembrane</keyword>
<dbReference type="GO" id="GO:0008270">
    <property type="term" value="F:zinc ion binding"/>
    <property type="evidence" value="ECO:0007669"/>
    <property type="project" value="InterPro"/>
</dbReference>
<sequence>MRKIQKTSMLICMALVVVFGSGGIILKWPLIEQWLQSGQKPATTQAPESSVDPFYREPPLASVVLDLHPTYKITSELHTNEATITGNMTVAFDNPGTADLRFYVYDYPDSPIQIRSIRNGKQSLPFKRSGSVIVLQNPQPKASRLSLAVQFQTAVPRSGTRFGVKDDIWTLTTWYPMLGSLNQAHKWYEPPKRIGFGDPFVYHYADYDVTFVSPEGYQWVSTWGQGTAKKLDQGRKEVHYQAKRVINFSLVGSPLFHVQTLKYGSLTVDVASTVEGNLKRIKTIADAVFPLYARLFGPLPYPHVAIAEVNTYTHAMEYANMAIFRKDLYAKNLIDHWLPHEIGHMWWYNNVETLEADTGWIDEGMAEMAVYFYEKNRYGQSAADSVLNQYKQKLERLQKNYPYGKLAKSLHQFQTDDEFDSTWYGEGALLYNYLREQIGDDKFVEFMKRVQSMFKQSVIAPQHLDQALGQTLRGEAHYFVPNVQRLNRAPFLPPRVQYYVDLMLNEVSFYPKTPARLINGTVYVPLREVMERLGYQIDWNAEKGAIQLRAGNHDLLLQQRSKMVSLNGKNVALPQPLLEYQEQTMVPLALFQDILQYRVQYDQQSRLVKIAVR</sequence>
<evidence type="ECO:0000256" key="3">
    <source>
        <dbReference type="SAM" id="Phobius"/>
    </source>
</evidence>
<gene>
    <name evidence="6" type="ORF">JOD01_000132</name>
</gene>
<keyword evidence="2" id="KW-0862">Zinc</keyword>
<feature type="binding site" evidence="2">
    <location>
        <position position="340"/>
    </location>
    <ligand>
        <name>Zn(2+)</name>
        <dbReference type="ChEBI" id="CHEBI:29105"/>
        <note>catalytic</note>
    </ligand>
</feature>
<dbReference type="PANTHER" id="PTHR45726">
    <property type="entry name" value="LEUKOTRIENE A-4 HYDROLASE"/>
    <property type="match status" value="1"/>
</dbReference>
<evidence type="ECO:0000256" key="1">
    <source>
        <dbReference type="PIRSR" id="PIRSR634015-1"/>
    </source>
</evidence>
<keyword evidence="3" id="KW-0472">Membrane</keyword>
<evidence type="ECO:0000313" key="7">
    <source>
        <dbReference type="Proteomes" id="UP000717624"/>
    </source>
</evidence>
<evidence type="ECO:0000256" key="2">
    <source>
        <dbReference type="PIRSR" id="PIRSR634015-3"/>
    </source>
</evidence>
<keyword evidence="3" id="KW-1133">Transmembrane helix</keyword>
<dbReference type="AlphaFoldDB" id="A0A938XY19"/>
<dbReference type="InterPro" id="IPR036582">
    <property type="entry name" value="Mao_N_sf"/>
</dbReference>
<reference evidence="6" key="1">
    <citation type="submission" date="2021-01" db="EMBL/GenBank/DDBJ databases">
        <title>Genomic Encyclopedia of Type Strains, Phase IV (KMG-IV): sequencing the most valuable type-strain genomes for metagenomic binning, comparative biology and taxonomic classification.</title>
        <authorList>
            <person name="Goeker M."/>
        </authorList>
    </citation>
    <scope>NUCLEOTIDE SEQUENCE</scope>
    <source>
        <strain evidence="6">DSM 25523</strain>
    </source>
</reference>
<comment type="cofactor">
    <cofactor evidence="2">
        <name>Zn(2+)</name>
        <dbReference type="ChEBI" id="CHEBI:29105"/>
    </cofactor>
    <text evidence="2">Binds 1 zinc ion per subunit.</text>
</comment>
<dbReference type="SUPFAM" id="SSF55486">
    <property type="entry name" value="Metalloproteases ('zincins'), catalytic domain"/>
    <property type="match status" value="1"/>
</dbReference>
<dbReference type="Gene3D" id="3.30.457.10">
    <property type="entry name" value="Copper amine oxidase-like, N-terminal domain"/>
    <property type="match status" value="1"/>
</dbReference>
<comment type="caution">
    <text evidence="6">The sequence shown here is derived from an EMBL/GenBank/DDBJ whole genome shotgun (WGS) entry which is preliminary data.</text>
</comment>
<feature type="active site" description="Proton acceptor" evidence="1">
    <location>
        <position position="341"/>
    </location>
</feature>
<organism evidence="6 7">
    <name type="scientific">Brevibacillus fulvus</name>
    <dbReference type="NCBI Taxonomy" id="1125967"/>
    <lineage>
        <taxon>Bacteria</taxon>
        <taxon>Bacillati</taxon>
        <taxon>Bacillota</taxon>
        <taxon>Bacilli</taxon>
        <taxon>Bacillales</taxon>
        <taxon>Paenibacillaceae</taxon>
        <taxon>Brevibacillus</taxon>
    </lineage>
</organism>
<dbReference type="PANTHER" id="PTHR45726:SF3">
    <property type="entry name" value="LEUKOTRIENE A-4 HYDROLASE"/>
    <property type="match status" value="1"/>
</dbReference>
<protein>
    <recommendedName>
        <fullName evidence="8">Aminopeptidase</fullName>
    </recommendedName>
</protein>
<feature type="active site" description="Proton donor" evidence="1">
    <location>
        <position position="424"/>
    </location>
</feature>
<dbReference type="InterPro" id="IPR012854">
    <property type="entry name" value="Cu_amine_oxidase-like_N"/>
</dbReference>
<feature type="binding site" evidence="2">
    <location>
        <position position="363"/>
    </location>
    <ligand>
        <name>Zn(2+)</name>
        <dbReference type="ChEBI" id="CHEBI:29105"/>
        <note>catalytic</note>
    </ligand>
</feature>
<dbReference type="RefSeq" id="WP_204516297.1">
    <property type="nucleotide sequence ID" value="NZ_BAABIN010000009.1"/>
</dbReference>
<accession>A0A938XY19</accession>
<dbReference type="InterPro" id="IPR014782">
    <property type="entry name" value="Peptidase_M1_dom"/>
</dbReference>